<organism evidence="2 3">
    <name type="scientific">Fodinibius roseus</name>
    <dbReference type="NCBI Taxonomy" id="1194090"/>
    <lineage>
        <taxon>Bacteria</taxon>
        <taxon>Pseudomonadati</taxon>
        <taxon>Balneolota</taxon>
        <taxon>Balneolia</taxon>
        <taxon>Balneolales</taxon>
        <taxon>Balneolaceae</taxon>
        <taxon>Fodinibius</taxon>
    </lineage>
</organism>
<protein>
    <recommendedName>
        <fullName evidence="1">Lipid/polyisoprenoid-binding YceI-like domain-containing protein</fullName>
    </recommendedName>
</protein>
<sequence length="229" mass="25029">MSPTRSIVQSLAGRYLPRFPGIYPIVFVSLLAVIPFPAEAQISPQGAIEIEQGGKLWIEGSASIVDYRCQAERLSGNGTIENTGNPQENVKGHGAVTISVSIPVYSLECGRKAMNNDMYKALKAGEYPSISYKLLHAILVDSTTSSVDQLNNWMNIKTTGVLEIAGAQDTTQVYVKGKLLSDDRFRVKGRKQISMKTYDIKPPTALLGLIKASNELTVYFDVTVRLKSS</sequence>
<dbReference type="EMBL" id="FQUS01000026">
    <property type="protein sequence ID" value="SHG36367.1"/>
    <property type="molecule type" value="Genomic_DNA"/>
</dbReference>
<dbReference type="InterPro" id="IPR007372">
    <property type="entry name" value="Lipid/polyisoprenoid-bd_YceI"/>
</dbReference>
<gene>
    <name evidence="2" type="ORF">SAMN05443144_1264</name>
</gene>
<dbReference type="Gene3D" id="2.40.128.110">
    <property type="entry name" value="Lipid/polyisoprenoid-binding, YceI-like"/>
    <property type="match status" value="1"/>
</dbReference>
<evidence type="ECO:0000313" key="2">
    <source>
        <dbReference type="EMBL" id="SHG36367.1"/>
    </source>
</evidence>
<evidence type="ECO:0000259" key="1">
    <source>
        <dbReference type="Pfam" id="PF04264"/>
    </source>
</evidence>
<name>A0A1M5J702_9BACT</name>
<dbReference type="STRING" id="1194090.SAMN05443144_1264"/>
<proteinExistence type="predicted"/>
<dbReference type="Pfam" id="PF04264">
    <property type="entry name" value="YceI"/>
    <property type="match status" value="1"/>
</dbReference>
<dbReference type="SUPFAM" id="SSF101874">
    <property type="entry name" value="YceI-like"/>
    <property type="match status" value="1"/>
</dbReference>
<dbReference type="Proteomes" id="UP000184041">
    <property type="component" value="Unassembled WGS sequence"/>
</dbReference>
<dbReference type="InterPro" id="IPR036761">
    <property type="entry name" value="TTHA0802/YceI-like_sf"/>
</dbReference>
<feature type="domain" description="Lipid/polyisoprenoid-binding YceI-like" evidence="1">
    <location>
        <begin position="78"/>
        <end position="223"/>
    </location>
</feature>
<evidence type="ECO:0000313" key="3">
    <source>
        <dbReference type="Proteomes" id="UP000184041"/>
    </source>
</evidence>
<dbReference type="AlphaFoldDB" id="A0A1M5J702"/>
<accession>A0A1M5J702</accession>
<reference evidence="2 3" key="1">
    <citation type="submission" date="2016-11" db="EMBL/GenBank/DDBJ databases">
        <authorList>
            <person name="Jaros S."/>
            <person name="Januszkiewicz K."/>
            <person name="Wedrychowicz H."/>
        </authorList>
    </citation>
    <scope>NUCLEOTIDE SEQUENCE [LARGE SCALE GENOMIC DNA]</scope>
    <source>
        <strain evidence="2 3">DSM 21986</strain>
    </source>
</reference>
<keyword evidence="3" id="KW-1185">Reference proteome</keyword>